<dbReference type="RefSeq" id="WP_394832588.1">
    <property type="nucleotide sequence ID" value="NZ_CP089929.1"/>
</dbReference>
<gene>
    <name evidence="3" type="ORF">LVJ94_39400</name>
</gene>
<dbReference type="InterPro" id="IPR000073">
    <property type="entry name" value="AB_hydrolase_1"/>
</dbReference>
<accession>A0ABZ2KWB1</accession>
<dbReference type="InterPro" id="IPR050266">
    <property type="entry name" value="AB_hydrolase_sf"/>
</dbReference>
<dbReference type="PANTHER" id="PTHR43798">
    <property type="entry name" value="MONOACYLGLYCEROL LIPASE"/>
    <property type="match status" value="1"/>
</dbReference>
<dbReference type="PANTHER" id="PTHR43798:SF31">
    <property type="entry name" value="AB HYDROLASE SUPERFAMILY PROTEIN YCLE"/>
    <property type="match status" value="1"/>
</dbReference>
<evidence type="ECO:0000256" key="1">
    <source>
        <dbReference type="ARBA" id="ARBA00022801"/>
    </source>
</evidence>
<feature type="domain" description="AB hydrolase-1" evidence="2">
    <location>
        <begin position="59"/>
        <end position="298"/>
    </location>
</feature>
<proteinExistence type="predicted"/>
<dbReference type="InterPro" id="IPR029058">
    <property type="entry name" value="AB_hydrolase_fold"/>
</dbReference>
<dbReference type="Pfam" id="PF12697">
    <property type="entry name" value="Abhydrolase_6"/>
    <property type="match status" value="1"/>
</dbReference>
<dbReference type="EMBL" id="CP089983">
    <property type="protein sequence ID" value="WXB02962.1"/>
    <property type="molecule type" value="Genomic_DNA"/>
</dbReference>
<dbReference type="Gene3D" id="3.40.50.1820">
    <property type="entry name" value="alpha/beta hydrolase"/>
    <property type="match status" value="1"/>
</dbReference>
<sequence>MGILCAVSAQGQEARGAACPPTCERVIFDVKLQPDATEPHRMVGSLCARGPVAPRTLQVLVHGATYTKEYWDFPYAHPRYSYVAAQTAAGFATLALDGLGTGESDRPPAERVTTAANAYAVHQIIQTMRAGSLRPDRIVLVGHSLGAAVAAVEAATYQDVDGVIFSGILHNQGPDNLALYGQLQPAAPAGYVTTVPGQRGPLFYRSESADPAVIEADERLKSTVSATQFSDAAAGAAATASIRVPVLVAVGDEDTTYCSPPSCSETGALEREKAFYAHEARVEVLGIPQMGHSLNLHRRAGVWYAAAAAWTARRVH</sequence>
<dbReference type="Proteomes" id="UP001374803">
    <property type="component" value="Chromosome"/>
</dbReference>
<evidence type="ECO:0000313" key="4">
    <source>
        <dbReference type="Proteomes" id="UP001374803"/>
    </source>
</evidence>
<dbReference type="SUPFAM" id="SSF53474">
    <property type="entry name" value="alpha/beta-Hydrolases"/>
    <property type="match status" value="1"/>
</dbReference>
<protein>
    <submittedName>
        <fullName evidence="3">Alpha/beta hydrolase</fullName>
    </submittedName>
</protein>
<keyword evidence="4" id="KW-1185">Reference proteome</keyword>
<dbReference type="GO" id="GO:0016787">
    <property type="term" value="F:hydrolase activity"/>
    <property type="evidence" value="ECO:0007669"/>
    <property type="project" value="UniProtKB-KW"/>
</dbReference>
<evidence type="ECO:0000313" key="3">
    <source>
        <dbReference type="EMBL" id="WXB02962.1"/>
    </source>
</evidence>
<organism evidence="3 4">
    <name type="scientific">Pendulispora rubella</name>
    <dbReference type="NCBI Taxonomy" id="2741070"/>
    <lineage>
        <taxon>Bacteria</taxon>
        <taxon>Pseudomonadati</taxon>
        <taxon>Myxococcota</taxon>
        <taxon>Myxococcia</taxon>
        <taxon>Myxococcales</taxon>
        <taxon>Sorangiineae</taxon>
        <taxon>Pendulisporaceae</taxon>
        <taxon>Pendulispora</taxon>
    </lineage>
</organism>
<name>A0ABZ2KWB1_9BACT</name>
<keyword evidence="1 3" id="KW-0378">Hydrolase</keyword>
<reference evidence="3" key="1">
    <citation type="submission" date="2021-12" db="EMBL/GenBank/DDBJ databases">
        <title>Discovery of the Pendulisporaceae a myxobacterial family with distinct sporulation behavior and unique specialized metabolism.</title>
        <authorList>
            <person name="Garcia R."/>
            <person name="Popoff A."/>
            <person name="Bader C.D."/>
            <person name="Loehr J."/>
            <person name="Walesch S."/>
            <person name="Walt C."/>
            <person name="Boldt J."/>
            <person name="Bunk B."/>
            <person name="Haeckl F.J.F.P.J."/>
            <person name="Gunesch A.P."/>
            <person name="Birkelbach J."/>
            <person name="Nuebel U."/>
            <person name="Pietschmann T."/>
            <person name="Bach T."/>
            <person name="Mueller R."/>
        </authorList>
    </citation>
    <scope>NUCLEOTIDE SEQUENCE</scope>
    <source>
        <strain evidence="3">MSr11367</strain>
    </source>
</reference>
<evidence type="ECO:0000259" key="2">
    <source>
        <dbReference type="Pfam" id="PF12697"/>
    </source>
</evidence>